<feature type="transmembrane region" description="Helical" evidence="1">
    <location>
        <begin position="43"/>
        <end position="64"/>
    </location>
</feature>
<keyword evidence="2" id="KW-0732">Signal</keyword>
<name>A0AAD6XCH1_9AGAR</name>
<proteinExistence type="predicted"/>
<evidence type="ECO:0000256" key="2">
    <source>
        <dbReference type="SAM" id="SignalP"/>
    </source>
</evidence>
<feature type="chain" id="PRO_5042129691" description="Secreted peptide" evidence="2">
    <location>
        <begin position="22"/>
        <end position="83"/>
    </location>
</feature>
<reference evidence="3" key="1">
    <citation type="submission" date="2023-03" db="EMBL/GenBank/DDBJ databases">
        <title>Massive genome expansion in bonnet fungi (Mycena s.s.) driven by repeated elements and novel gene families across ecological guilds.</title>
        <authorList>
            <consortium name="Lawrence Berkeley National Laboratory"/>
            <person name="Harder C.B."/>
            <person name="Miyauchi S."/>
            <person name="Viragh M."/>
            <person name="Kuo A."/>
            <person name="Thoen E."/>
            <person name="Andreopoulos B."/>
            <person name="Lu D."/>
            <person name="Skrede I."/>
            <person name="Drula E."/>
            <person name="Henrissat B."/>
            <person name="Morin E."/>
            <person name="Kohler A."/>
            <person name="Barry K."/>
            <person name="LaButti K."/>
            <person name="Morin E."/>
            <person name="Salamov A."/>
            <person name="Lipzen A."/>
            <person name="Mereny Z."/>
            <person name="Hegedus B."/>
            <person name="Baldrian P."/>
            <person name="Stursova M."/>
            <person name="Weitz H."/>
            <person name="Taylor A."/>
            <person name="Grigoriev I.V."/>
            <person name="Nagy L.G."/>
            <person name="Martin F."/>
            <person name="Kauserud H."/>
        </authorList>
    </citation>
    <scope>NUCLEOTIDE SEQUENCE</scope>
    <source>
        <strain evidence="3">CBHHK200</strain>
    </source>
</reference>
<comment type="caution">
    <text evidence="3">The sequence shown here is derived from an EMBL/GenBank/DDBJ whole genome shotgun (WGS) entry which is preliminary data.</text>
</comment>
<evidence type="ECO:0000256" key="1">
    <source>
        <dbReference type="SAM" id="Phobius"/>
    </source>
</evidence>
<feature type="signal peptide" evidence="2">
    <location>
        <begin position="1"/>
        <end position="21"/>
    </location>
</feature>
<gene>
    <name evidence="3" type="ORF">C8F04DRAFT_1084253</name>
</gene>
<dbReference type="Proteomes" id="UP001218188">
    <property type="component" value="Unassembled WGS sequence"/>
</dbReference>
<keyword evidence="1" id="KW-1133">Transmembrane helix</keyword>
<keyword evidence="4" id="KW-1185">Reference proteome</keyword>
<accession>A0AAD6XCH1</accession>
<evidence type="ECO:0000313" key="3">
    <source>
        <dbReference type="EMBL" id="KAJ7040194.1"/>
    </source>
</evidence>
<dbReference type="EMBL" id="JARJCM010000023">
    <property type="protein sequence ID" value="KAJ7040194.1"/>
    <property type="molecule type" value="Genomic_DNA"/>
</dbReference>
<evidence type="ECO:0008006" key="5">
    <source>
        <dbReference type="Google" id="ProtNLM"/>
    </source>
</evidence>
<keyword evidence="1" id="KW-0472">Membrane</keyword>
<sequence>MSRLVLFLFLFLFLFNSYACAGFVSSRRLPHTCIRAFALRSSLFSILLTSFVFCVLGSFFRFGGAFGRTLSHSRLGCAALALY</sequence>
<keyword evidence="1" id="KW-0812">Transmembrane</keyword>
<dbReference type="AlphaFoldDB" id="A0AAD6XCH1"/>
<protein>
    <recommendedName>
        <fullName evidence="5">Secreted peptide</fullName>
    </recommendedName>
</protein>
<evidence type="ECO:0000313" key="4">
    <source>
        <dbReference type="Proteomes" id="UP001218188"/>
    </source>
</evidence>
<organism evidence="3 4">
    <name type="scientific">Mycena alexandri</name>
    <dbReference type="NCBI Taxonomy" id="1745969"/>
    <lineage>
        <taxon>Eukaryota</taxon>
        <taxon>Fungi</taxon>
        <taxon>Dikarya</taxon>
        <taxon>Basidiomycota</taxon>
        <taxon>Agaricomycotina</taxon>
        <taxon>Agaricomycetes</taxon>
        <taxon>Agaricomycetidae</taxon>
        <taxon>Agaricales</taxon>
        <taxon>Marasmiineae</taxon>
        <taxon>Mycenaceae</taxon>
        <taxon>Mycena</taxon>
    </lineage>
</organism>